<sequence>MLRLPAAASALLLAATPAAAQSTAAKIWEQNCASCHGADGAGNSASSLLDDDWETDGTDRGLYASIDDGLKHLGMPAYGGALTPAEIWSQVVYLRELREDAERAENPAAVAKPGTGGVKEGTGVYATDRATFRLEEVPVNAATLERPWAIDFLPDGRVLLTERAGALLVVPAGGGDAVRVAGTPRVWEHGQGGLLDVALDPAYRDNGWVYLSFSTSSGERDGRAVGNTAFVRGRIAGDGSGGLRWEDQQLVHRPDEADDGPQGVHFGSRFAFDGDGHVFVALGERGRNELSLETDTAFGKVLRLDEDGSVPADGQPFADDPAAVRGLWTLGHRNPQALLFQPGSGRLYGIEHGPRGGDEINLIEPGRSYGWSRYSYSINYNGTPRGRNAPWHAEAGETEPVFTWTPSIAPCGAAFYDADAFPGWRGDLFVTSLVKQELHRIRLSKDGRSVAEQEVLLRGIGRLRDVATGPDGALWIAAEKPGRVFRVVPAS</sequence>
<dbReference type="InterPro" id="IPR036909">
    <property type="entry name" value="Cyt_c-like_dom_sf"/>
</dbReference>
<evidence type="ECO:0000256" key="3">
    <source>
        <dbReference type="ARBA" id="ARBA00023004"/>
    </source>
</evidence>
<dbReference type="PANTHER" id="PTHR19328">
    <property type="entry name" value="HEDGEHOG-INTERACTING PROTEIN"/>
    <property type="match status" value="1"/>
</dbReference>
<dbReference type="PATRIC" id="fig|1142394.8.peg.449"/>
<name>I0IBG1_PHYMF</name>
<feature type="signal peptide" evidence="5">
    <location>
        <begin position="1"/>
        <end position="20"/>
    </location>
</feature>
<dbReference type="GO" id="GO:0020037">
    <property type="term" value="F:heme binding"/>
    <property type="evidence" value="ECO:0007669"/>
    <property type="project" value="InterPro"/>
</dbReference>
<dbReference type="STRING" id="1142394.PSMK_04400"/>
<keyword evidence="5" id="KW-0732">Signal</keyword>
<dbReference type="InterPro" id="IPR011042">
    <property type="entry name" value="6-blade_b-propeller_TolB-like"/>
</dbReference>
<evidence type="ECO:0000313" key="7">
    <source>
        <dbReference type="EMBL" id="BAM02599.1"/>
    </source>
</evidence>
<dbReference type="GO" id="GO:0046872">
    <property type="term" value="F:metal ion binding"/>
    <property type="evidence" value="ECO:0007669"/>
    <property type="project" value="UniProtKB-KW"/>
</dbReference>
<dbReference type="eggNOG" id="COG2133">
    <property type="taxonomic scope" value="Bacteria"/>
</dbReference>
<keyword evidence="3 4" id="KW-0408">Iron</keyword>
<dbReference type="AlphaFoldDB" id="I0IBG1"/>
<keyword evidence="1 4" id="KW-0349">Heme</keyword>
<evidence type="ECO:0000313" key="8">
    <source>
        <dbReference type="Proteomes" id="UP000007881"/>
    </source>
</evidence>
<evidence type="ECO:0000256" key="5">
    <source>
        <dbReference type="SAM" id="SignalP"/>
    </source>
</evidence>
<dbReference type="InterPro" id="IPR012938">
    <property type="entry name" value="Glc/Sorbosone_DH"/>
</dbReference>
<evidence type="ECO:0000256" key="2">
    <source>
        <dbReference type="ARBA" id="ARBA00022723"/>
    </source>
</evidence>
<dbReference type="Gene3D" id="2.120.10.30">
    <property type="entry name" value="TolB, C-terminal domain"/>
    <property type="match status" value="1"/>
</dbReference>
<feature type="chain" id="PRO_5003628696" evidence="5">
    <location>
        <begin position="21"/>
        <end position="491"/>
    </location>
</feature>
<dbReference type="eggNOG" id="COG2010">
    <property type="taxonomic scope" value="Bacteria"/>
</dbReference>
<dbReference type="Pfam" id="PF07995">
    <property type="entry name" value="GSDH"/>
    <property type="match status" value="1"/>
</dbReference>
<dbReference type="RefSeq" id="WP_014435819.1">
    <property type="nucleotide sequence ID" value="NC_017080.1"/>
</dbReference>
<dbReference type="SUPFAM" id="SSF46626">
    <property type="entry name" value="Cytochrome c"/>
    <property type="match status" value="1"/>
</dbReference>
<keyword evidence="8" id="KW-1185">Reference proteome</keyword>
<dbReference type="KEGG" id="phm:PSMK_04400"/>
<dbReference type="InterPro" id="IPR011041">
    <property type="entry name" value="Quinoprot_gluc/sorb_DH_b-prop"/>
</dbReference>
<keyword evidence="7" id="KW-0560">Oxidoreductase</keyword>
<reference evidence="7 8" key="1">
    <citation type="submission" date="2012-02" db="EMBL/GenBank/DDBJ databases">
        <title>Complete genome sequence of Phycisphaera mikurensis NBRC 102666.</title>
        <authorList>
            <person name="Ankai A."/>
            <person name="Hosoyama A."/>
            <person name="Terui Y."/>
            <person name="Sekine M."/>
            <person name="Fukai R."/>
            <person name="Kato Y."/>
            <person name="Nakamura S."/>
            <person name="Yamada-Narita S."/>
            <person name="Kawakoshi A."/>
            <person name="Fukunaga Y."/>
            <person name="Yamazaki S."/>
            <person name="Fujita N."/>
        </authorList>
    </citation>
    <scope>NUCLEOTIDE SEQUENCE [LARGE SCALE GENOMIC DNA]</scope>
    <source>
        <strain evidence="8">NBRC 102666 / KCTC 22515 / FYK2301M01</strain>
    </source>
</reference>
<dbReference type="HOGENOM" id="CLU_012253_1_0_0"/>
<dbReference type="GO" id="GO:0009055">
    <property type="term" value="F:electron transfer activity"/>
    <property type="evidence" value="ECO:0007669"/>
    <property type="project" value="InterPro"/>
</dbReference>
<accession>I0IBG1</accession>
<dbReference type="Gene3D" id="1.10.760.10">
    <property type="entry name" value="Cytochrome c-like domain"/>
    <property type="match status" value="1"/>
</dbReference>
<dbReference type="Proteomes" id="UP000007881">
    <property type="component" value="Chromosome"/>
</dbReference>
<gene>
    <name evidence="7" type="ordered locus">PSMK_04400</name>
</gene>
<dbReference type="OrthoDB" id="221643at2"/>
<evidence type="ECO:0000259" key="6">
    <source>
        <dbReference type="PROSITE" id="PS51007"/>
    </source>
</evidence>
<dbReference type="GO" id="GO:0016491">
    <property type="term" value="F:oxidoreductase activity"/>
    <property type="evidence" value="ECO:0007669"/>
    <property type="project" value="UniProtKB-KW"/>
</dbReference>
<proteinExistence type="predicted"/>
<dbReference type="Pfam" id="PF13442">
    <property type="entry name" value="Cytochrome_CBB3"/>
    <property type="match status" value="1"/>
</dbReference>
<keyword evidence="2 4" id="KW-0479">Metal-binding</keyword>
<organism evidence="7 8">
    <name type="scientific">Phycisphaera mikurensis (strain NBRC 102666 / KCTC 22515 / FYK2301M01)</name>
    <dbReference type="NCBI Taxonomy" id="1142394"/>
    <lineage>
        <taxon>Bacteria</taxon>
        <taxon>Pseudomonadati</taxon>
        <taxon>Planctomycetota</taxon>
        <taxon>Phycisphaerae</taxon>
        <taxon>Phycisphaerales</taxon>
        <taxon>Phycisphaeraceae</taxon>
        <taxon>Phycisphaera</taxon>
    </lineage>
</organism>
<evidence type="ECO:0000256" key="4">
    <source>
        <dbReference type="PROSITE-ProRule" id="PRU00433"/>
    </source>
</evidence>
<dbReference type="PROSITE" id="PS51007">
    <property type="entry name" value="CYTC"/>
    <property type="match status" value="1"/>
</dbReference>
<protein>
    <submittedName>
        <fullName evidence="7">Putative soluble aldose sugar dehydrogenase</fullName>
        <ecNumber evidence="7">1.1.5.-</ecNumber>
    </submittedName>
</protein>
<dbReference type="SUPFAM" id="SSF50952">
    <property type="entry name" value="Soluble quinoprotein glucose dehydrogenase"/>
    <property type="match status" value="1"/>
</dbReference>
<evidence type="ECO:0000256" key="1">
    <source>
        <dbReference type="ARBA" id="ARBA00022617"/>
    </source>
</evidence>
<dbReference type="EC" id="1.1.5.-" evidence="7"/>
<dbReference type="EMBL" id="AP012338">
    <property type="protein sequence ID" value="BAM02599.1"/>
    <property type="molecule type" value="Genomic_DNA"/>
</dbReference>
<dbReference type="InterPro" id="IPR009056">
    <property type="entry name" value="Cyt_c-like_dom"/>
</dbReference>
<dbReference type="PANTHER" id="PTHR19328:SF75">
    <property type="entry name" value="ALDOSE SUGAR DEHYDROGENASE YLII"/>
    <property type="match status" value="1"/>
</dbReference>
<feature type="domain" description="Cytochrome c" evidence="6">
    <location>
        <begin position="19"/>
        <end position="98"/>
    </location>
</feature>